<dbReference type="InterPro" id="IPR031345">
    <property type="entry name" value="T9SS_Plug_N"/>
</dbReference>
<proteinExistence type="predicted"/>
<accession>A0A2U0UFP2</accession>
<dbReference type="Pfam" id="PF17116">
    <property type="entry name" value="T9SS_plug_1st"/>
    <property type="match status" value="1"/>
</dbReference>
<reference evidence="3 4" key="1">
    <citation type="submission" date="2018-05" db="EMBL/GenBank/DDBJ databases">
        <title>Genomic Encyclopedia of Type Strains, Phase IV (KMG-IV): sequencing the most valuable type-strain genomes for metagenomic binning, comparative biology and taxonomic classification.</title>
        <authorList>
            <person name="Goeker M."/>
        </authorList>
    </citation>
    <scope>NUCLEOTIDE SEQUENCE [LARGE SCALE GENOMIC DNA]</scope>
    <source>
        <strain evidence="3 4">DSM 100333</strain>
    </source>
</reference>
<evidence type="ECO:0000313" key="3">
    <source>
        <dbReference type="EMBL" id="PVX56485.1"/>
    </source>
</evidence>
<dbReference type="AlphaFoldDB" id="A0A2U0UFP2"/>
<keyword evidence="1" id="KW-0732">Signal</keyword>
<gene>
    <name evidence="3" type="ORF">C7379_10656</name>
</gene>
<comment type="caution">
    <text evidence="3">The sequence shown here is derived from an EMBL/GenBank/DDBJ whole genome shotgun (WGS) entry which is preliminary data.</text>
</comment>
<evidence type="ECO:0000259" key="2">
    <source>
        <dbReference type="Pfam" id="PF17116"/>
    </source>
</evidence>
<dbReference type="RefSeq" id="WP_116616166.1">
    <property type="nucleotide sequence ID" value="NZ_QENY01000006.1"/>
</dbReference>
<dbReference type="Proteomes" id="UP000245870">
    <property type="component" value="Unassembled WGS sequence"/>
</dbReference>
<feature type="signal peptide" evidence="1">
    <location>
        <begin position="1"/>
        <end position="20"/>
    </location>
</feature>
<keyword evidence="4" id="KW-1185">Reference proteome</keyword>
<organism evidence="3 4">
    <name type="scientific">Hallella colorans</name>
    <dbReference type="NCBI Taxonomy" id="1703337"/>
    <lineage>
        <taxon>Bacteria</taxon>
        <taxon>Pseudomonadati</taxon>
        <taxon>Bacteroidota</taxon>
        <taxon>Bacteroidia</taxon>
        <taxon>Bacteroidales</taxon>
        <taxon>Prevotellaceae</taxon>
        <taxon>Hallella</taxon>
    </lineage>
</organism>
<evidence type="ECO:0000313" key="4">
    <source>
        <dbReference type="Proteomes" id="UP000245870"/>
    </source>
</evidence>
<evidence type="ECO:0000256" key="1">
    <source>
        <dbReference type="SAM" id="SignalP"/>
    </source>
</evidence>
<dbReference type="OrthoDB" id="1522602at2"/>
<feature type="domain" description="Type 9 secretion system plug protein N-terminal" evidence="2">
    <location>
        <begin position="30"/>
        <end position="157"/>
    </location>
</feature>
<name>A0A2U0UFP2_9BACT</name>
<sequence>MSKLVLFVILLANATLMSFGQRNNVADPKIASLQVMAGENWMGMPVIELGQPTPITISFDVLTHNYHRYIYKVEHCDADWSTSSGIFESDYCEGFAQGNVIENLRQSQGTNQLYTHYTLRIPNEKCILKLSGNYKVIIYDEQNEDSTVLTACFMVVEPMMKLSMEVSANTDAGINDKYQQVSMKLDFGNTKVTDPSTQIKTVVLQNGLWHTAARNVKPQYITPNGMAWSHNKDLIFDGGNEFRKFEMLDMNHATMGLESVSWDGHTYHATVWKDTPRPNYVYNRDADGAFYPRTSDNYDNDVTSEYAVTHFCLVSPRLQGEVYLNGAWTNDHLSPKYKMTWNDTDKLYQANVLLKQGYYNYQYVLRQPNGKIVLVPSEGNFFQTQNTYQALVYYRGAGDRTDRLVSYVQSKH</sequence>
<feature type="chain" id="PRO_5015562677" evidence="1">
    <location>
        <begin position="21"/>
        <end position="412"/>
    </location>
</feature>
<protein>
    <submittedName>
        <fullName evidence="3">Uncharacterized protein DUF5103</fullName>
    </submittedName>
</protein>
<dbReference type="EMBL" id="QENY01000006">
    <property type="protein sequence ID" value="PVX56485.1"/>
    <property type="molecule type" value="Genomic_DNA"/>
</dbReference>